<comment type="cofactor">
    <cofactor evidence="1">
        <name>pyridoxal 5'-phosphate</name>
        <dbReference type="ChEBI" id="CHEBI:597326"/>
    </cofactor>
</comment>
<dbReference type="GO" id="GO:0008652">
    <property type="term" value="P:amino acid biosynthetic process"/>
    <property type="evidence" value="ECO:0007669"/>
    <property type="project" value="UniProtKB-ARBA"/>
</dbReference>
<feature type="region of interest" description="Disordered" evidence="4">
    <location>
        <begin position="1"/>
        <end position="68"/>
    </location>
</feature>
<dbReference type="PANTHER" id="PTHR42743">
    <property type="entry name" value="AMINO-ACID AMINOTRANSFERASE"/>
    <property type="match status" value="1"/>
</dbReference>
<keyword evidence="6" id="KW-1185">Reference proteome</keyword>
<feature type="compositionally biased region" description="Polar residues" evidence="4">
    <location>
        <begin position="36"/>
        <end position="68"/>
    </location>
</feature>
<sequence length="442" mass="49082">MFPHTVHRLSTLGCPPAHGQPPSNVNSQCHAPCWHSPSSSDRTGRPRQQVSSLQATSGDDSQENSFSSSDVITADEEEYEQPIDESIVNTYIGGPLDAFSRPTQVLSGDEVLRGLYNCVHENAEDNYLAFYSSRLGGITLDPALMVVPMDDHLVHRGHAVFDTATMTQGYLYQLDDHLDRFYVSAHKAAIIPPFPRPQLRRIILETAAASQKFDGSIRYWLGAGQGGFGISPLECLQPSFYCMVYQNRDVPDHSKGWKVRTSPVPIKDPYFATLKSNNYLPNALVALDAQLEGFDQGVFVDSQGYVAEGSVMNIGIITQEGELVVPPFEHALAGCTLKRLLHLVQEELAKGEDDVLSFIKRISQRKFKVEEAKQAREAFMVGSSTMVMPVIQWDDHPFLSMKPDPEIGPLALALRALLVDDLDPTRNRGQHVEVPYDFLTRV</sequence>
<dbReference type="InterPro" id="IPR043132">
    <property type="entry name" value="BCAT-like_C"/>
</dbReference>
<keyword evidence="3" id="KW-0663">Pyridoxal phosphate</keyword>
<dbReference type="InterPro" id="IPR050571">
    <property type="entry name" value="Class-IV_PLP-Dep_Aminotrnsfr"/>
</dbReference>
<dbReference type="GO" id="GO:0046394">
    <property type="term" value="P:carboxylic acid biosynthetic process"/>
    <property type="evidence" value="ECO:0007669"/>
    <property type="project" value="UniProtKB-ARBA"/>
</dbReference>
<evidence type="ECO:0000313" key="6">
    <source>
        <dbReference type="Proteomes" id="UP001314263"/>
    </source>
</evidence>
<comment type="similarity">
    <text evidence="2">Belongs to the class-IV pyridoxal-phosphate-dependent aminotransferase family.</text>
</comment>
<comment type="caution">
    <text evidence="5">The sequence shown here is derived from an EMBL/GenBank/DDBJ whole genome shotgun (WGS) entry which is preliminary data.</text>
</comment>
<dbReference type="SUPFAM" id="SSF56752">
    <property type="entry name" value="D-aminoacid aminotransferase-like PLP-dependent enzymes"/>
    <property type="match status" value="1"/>
</dbReference>
<evidence type="ECO:0000313" key="5">
    <source>
        <dbReference type="EMBL" id="CAK0782703.1"/>
    </source>
</evidence>
<reference evidence="5 6" key="1">
    <citation type="submission" date="2023-10" db="EMBL/GenBank/DDBJ databases">
        <authorList>
            <person name="Maclean D."/>
            <person name="Macfadyen A."/>
        </authorList>
    </citation>
    <scope>NUCLEOTIDE SEQUENCE [LARGE SCALE GENOMIC DNA]</scope>
</reference>
<proteinExistence type="inferred from homology"/>
<evidence type="ECO:0000256" key="4">
    <source>
        <dbReference type="SAM" id="MobiDB-lite"/>
    </source>
</evidence>
<dbReference type="EMBL" id="CAUYUE010000007">
    <property type="protein sequence ID" value="CAK0782703.1"/>
    <property type="molecule type" value="Genomic_DNA"/>
</dbReference>
<evidence type="ECO:0000256" key="3">
    <source>
        <dbReference type="ARBA" id="ARBA00022898"/>
    </source>
</evidence>
<accession>A0AAV1I5S9</accession>
<dbReference type="InterPro" id="IPR036038">
    <property type="entry name" value="Aminotransferase-like"/>
</dbReference>
<evidence type="ECO:0000256" key="2">
    <source>
        <dbReference type="ARBA" id="ARBA00009320"/>
    </source>
</evidence>
<dbReference type="FunFam" id="3.20.10.10:FF:000002">
    <property type="entry name" value="D-alanine aminotransferase"/>
    <property type="match status" value="1"/>
</dbReference>
<evidence type="ECO:0000256" key="1">
    <source>
        <dbReference type="ARBA" id="ARBA00001933"/>
    </source>
</evidence>
<organism evidence="5 6">
    <name type="scientific">Coccomyxa viridis</name>
    <dbReference type="NCBI Taxonomy" id="1274662"/>
    <lineage>
        <taxon>Eukaryota</taxon>
        <taxon>Viridiplantae</taxon>
        <taxon>Chlorophyta</taxon>
        <taxon>core chlorophytes</taxon>
        <taxon>Trebouxiophyceae</taxon>
        <taxon>Trebouxiophyceae incertae sedis</taxon>
        <taxon>Coccomyxaceae</taxon>
        <taxon>Coccomyxa</taxon>
    </lineage>
</organism>
<dbReference type="AlphaFoldDB" id="A0AAV1I5S9"/>
<dbReference type="Gene3D" id="3.20.10.10">
    <property type="entry name" value="D-amino Acid Aminotransferase, subunit A, domain 2"/>
    <property type="match status" value="1"/>
</dbReference>
<dbReference type="Gene3D" id="3.30.470.10">
    <property type="match status" value="1"/>
</dbReference>
<dbReference type="Pfam" id="PF01063">
    <property type="entry name" value="Aminotran_4"/>
    <property type="match status" value="1"/>
</dbReference>
<name>A0AAV1I5S9_9CHLO</name>
<dbReference type="InterPro" id="IPR043131">
    <property type="entry name" value="BCAT-like_N"/>
</dbReference>
<dbReference type="InterPro" id="IPR001544">
    <property type="entry name" value="Aminotrans_IV"/>
</dbReference>
<dbReference type="FunFam" id="3.30.470.10:FF:000008">
    <property type="entry name" value="D-amino-acid transaminase, chloroplastic"/>
    <property type="match status" value="1"/>
</dbReference>
<dbReference type="Proteomes" id="UP001314263">
    <property type="component" value="Unassembled WGS sequence"/>
</dbReference>
<protein>
    <submittedName>
        <fullName evidence="5">Uncharacterized protein</fullName>
    </submittedName>
</protein>
<gene>
    <name evidence="5" type="ORF">CVIRNUC_005898</name>
</gene>
<dbReference type="PANTHER" id="PTHR42743:SF22">
    <property type="entry name" value="D-AMINO-ACID TRANSAMINASE, CHLOROPLASTIC"/>
    <property type="match status" value="1"/>
</dbReference>
<dbReference type="GO" id="GO:0003824">
    <property type="term" value="F:catalytic activity"/>
    <property type="evidence" value="ECO:0007669"/>
    <property type="project" value="InterPro"/>
</dbReference>